<comment type="caution">
    <text evidence="3">The sequence shown here is derived from an EMBL/GenBank/DDBJ whole genome shotgun (WGS) entry which is preliminary data.</text>
</comment>
<keyword evidence="4" id="KW-1185">Reference proteome</keyword>
<dbReference type="InterPro" id="IPR036078">
    <property type="entry name" value="Spo11/TopoVI_A_sf"/>
</dbReference>
<sequence length="382" mass="45279">MITPQEIKNKAEKKYTSFLQSLVENIPFSKINIRGDKSYTKSSLPEFEKEIQQIISQSKEKKGFGYTLEFQKVKTKYLGVQDLPISIYFDNEKDFLKFLGRKNEVELFSKSTKCILETFPELKNWLIKNPLKVIANQAEWESILKVCKYFKQNPKPNLYVRELPIKVHTKFLEKNQSVIRELLDILISAHIKIDEKLFEKRFNLKYAEPQIRFKVLDKTISDRFFSGIDDIAIPVSQFENLNLPIKKVLVVENKTTLYTTLTLPRMNDTIAIFGSGFSVFNLKYVRWFDNLKLLYWGDIDVQGFEILSQFRTYFPHTKSVLMDKHAFNKFFEDDNGTPRNIYTKLNLTDEEQELYEILKTNNWRLEQEKISLEYANNFFDEY</sequence>
<organism evidence="3 4">
    <name type="scientific">Aequorivita echinoideorum</name>
    <dbReference type="NCBI Taxonomy" id="1549647"/>
    <lineage>
        <taxon>Bacteria</taxon>
        <taxon>Pseudomonadati</taxon>
        <taxon>Bacteroidota</taxon>
        <taxon>Flavobacteriia</taxon>
        <taxon>Flavobacteriales</taxon>
        <taxon>Flavobacteriaceae</taxon>
        <taxon>Aequorivita</taxon>
    </lineage>
</organism>
<evidence type="ECO:0000259" key="2">
    <source>
        <dbReference type="Pfam" id="PF11795"/>
    </source>
</evidence>
<proteinExistence type="predicted"/>
<dbReference type="Pfam" id="PF11795">
    <property type="entry name" value="DUF3322"/>
    <property type="match status" value="1"/>
</dbReference>
<accession>A0ABS5S2X7</accession>
<dbReference type="EMBL" id="JAHCTB010000002">
    <property type="protein sequence ID" value="MBT0607567.1"/>
    <property type="molecule type" value="Genomic_DNA"/>
</dbReference>
<reference evidence="3 4" key="1">
    <citation type="submission" date="2021-05" db="EMBL/GenBank/DDBJ databases">
        <title>Aequorivita echinoideorum JCM 30378 genome.</title>
        <authorList>
            <person name="Zhang H."/>
            <person name="Li C."/>
        </authorList>
    </citation>
    <scope>NUCLEOTIDE SEQUENCE [LARGE SCALE GENOMIC DNA]</scope>
    <source>
        <strain evidence="3 4">JCM30378</strain>
    </source>
</reference>
<dbReference type="InterPro" id="IPR024534">
    <property type="entry name" value="JetD_C"/>
</dbReference>
<dbReference type="Pfam" id="PF09983">
    <property type="entry name" value="JetD_C"/>
    <property type="match status" value="1"/>
</dbReference>
<evidence type="ECO:0000313" key="3">
    <source>
        <dbReference type="EMBL" id="MBT0607567.1"/>
    </source>
</evidence>
<name>A0ABS5S2X7_9FLAO</name>
<evidence type="ECO:0000259" key="1">
    <source>
        <dbReference type="Pfam" id="PF09983"/>
    </source>
</evidence>
<dbReference type="InterPro" id="IPR024537">
    <property type="entry name" value="DUF3322"/>
</dbReference>
<feature type="domain" description="DUF3322" evidence="2">
    <location>
        <begin position="4"/>
        <end position="184"/>
    </location>
</feature>
<dbReference type="Proteomes" id="UP001297092">
    <property type="component" value="Unassembled WGS sequence"/>
</dbReference>
<feature type="domain" description="Wadjet protein JetD C-terminal" evidence="1">
    <location>
        <begin position="206"/>
        <end position="376"/>
    </location>
</feature>
<dbReference type="RefSeq" id="WP_214112427.1">
    <property type="nucleotide sequence ID" value="NZ_JAHCTB010000002.1"/>
</dbReference>
<protein>
    <recommendedName>
        <fullName evidence="5">Wadjet protein JetD C-terminal domain-containing protein</fullName>
    </recommendedName>
</protein>
<dbReference type="SUPFAM" id="SSF56726">
    <property type="entry name" value="DNA topoisomerase IV, alpha subunit"/>
    <property type="match status" value="1"/>
</dbReference>
<evidence type="ECO:0008006" key="5">
    <source>
        <dbReference type="Google" id="ProtNLM"/>
    </source>
</evidence>
<evidence type="ECO:0000313" key="4">
    <source>
        <dbReference type="Proteomes" id="UP001297092"/>
    </source>
</evidence>
<gene>
    <name evidence="3" type="ORF">KIV10_05180</name>
</gene>